<feature type="transmembrane region" description="Helical" evidence="7">
    <location>
        <begin position="161"/>
        <end position="179"/>
    </location>
</feature>
<comment type="subcellular location">
    <subcellularLocation>
        <location evidence="1">Cell inner membrane</location>
        <topology evidence="1">Multi-pass membrane protein</topology>
    </subcellularLocation>
</comment>
<dbReference type="PANTHER" id="PTHR43549:SF3">
    <property type="entry name" value="MULTIDRUG RESISTANCE PROTEIN YPNP-RELATED"/>
    <property type="match status" value="1"/>
</dbReference>
<evidence type="ECO:0000313" key="9">
    <source>
        <dbReference type="Proteomes" id="UP000315439"/>
    </source>
</evidence>
<dbReference type="AlphaFoldDB" id="A0A545UEN7"/>
<dbReference type="PIRSF" id="PIRSF006603">
    <property type="entry name" value="DinF"/>
    <property type="match status" value="1"/>
</dbReference>
<evidence type="ECO:0000256" key="6">
    <source>
        <dbReference type="ARBA" id="ARBA00023136"/>
    </source>
</evidence>
<dbReference type="EMBL" id="VIKS01000006">
    <property type="protein sequence ID" value="TQV87934.1"/>
    <property type="molecule type" value="Genomic_DNA"/>
</dbReference>
<evidence type="ECO:0000256" key="4">
    <source>
        <dbReference type="ARBA" id="ARBA00022692"/>
    </source>
</evidence>
<dbReference type="GO" id="GO:0042910">
    <property type="term" value="F:xenobiotic transmembrane transporter activity"/>
    <property type="evidence" value="ECO:0007669"/>
    <property type="project" value="InterPro"/>
</dbReference>
<keyword evidence="9" id="KW-1185">Reference proteome</keyword>
<feature type="transmembrane region" description="Helical" evidence="7">
    <location>
        <begin position="439"/>
        <end position="458"/>
    </location>
</feature>
<keyword evidence="3" id="KW-1003">Cell membrane</keyword>
<evidence type="ECO:0000256" key="3">
    <source>
        <dbReference type="ARBA" id="ARBA00022475"/>
    </source>
</evidence>
<dbReference type="GO" id="GO:0015297">
    <property type="term" value="F:antiporter activity"/>
    <property type="evidence" value="ECO:0007669"/>
    <property type="project" value="InterPro"/>
</dbReference>
<dbReference type="PANTHER" id="PTHR43549">
    <property type="entry name" value="MULTIDRUG RESISTANCE PROTEIN YPNP-RELATED"/>
    <property type="match status" value="1"/>
</dbReference>
<dbReference type="Proteomes" id="UP000315439">
    <property type="component" value="Unassembled WGS sequence"/>
</dbReference>
<gene>
    <name evidence="8" type="ORF">FLL46_11185</name>
</gene>
<dbReference type="InterPro" id="IPR048279">
    <property type="entry name" value="MdtK-like"/>
</dbReference>
<organism evidence="8 9">
    <name type="scientific">Aliikangiella coralliicola</name>
    <dbReference type="NCBI Taxonomy" id="2592383"/>
    <lineage>
        <taxon>Bacteria</taxon>
        <taxon>Pseudomonadati</taxon>
        <taxon>Pseudomonadota</taxon>
        <taxon>Gammaproteobacteria</taxon>
        <taxon>Oceanospirillales</taxon>
        <taxon>Pleioneaceae</taxon>
        <taxon>Aliikangiella</taxon>
    </lineage>
</organism>
<evidence type="ECO:0000256" key="5">
    <source>
        <dbReference type="ARBA" id="ARBA00022989"/>
    </source>
</evidence>
<proteinExistence type="predicted"/>
<protein>
    <submittedName>
        <fullName evidence="8">MATE family efflux transporter</fullName>
    </submittedName>
</protein>
<evidence type="ECO:0000256" key="1">
    <source>
        <dbReference type="ARBA" id="ARBA00004429"/>
    </source>
</evidence>
<feature type="transmembrane region" description="Helical" evidence="7">
    <location>
        <begin position="64"/>
        <end position="87"/>
    </location>
</feature>
<accession>A0A545UEN7</accession>
<feature type="transmembrane region" description="Helical" evidence="7">
    <location>
        <begin position="107"/>
        <end position="129"/>
    </location>
</feature>
<name>A0A545UEN7_9GAMM</name>
<sequence length="484" mass="53213">MKPCVKKQQRISRSQWMLSHPVVDVLSRLTRPMLPAILAVMSLDLYDIYLVSQLGTQSLAALSFTIPITSILFAVAIGLTIGTTAVLSHSLGKGDHHETQRLVTDSFLFSSTVAILLGIIGIVTIKPLFHYLGANYALIPDSFHLGPKPDIMPLITEYMQLRYLGFVFMLIPLLANGVMRAVGDAQFAGRLMLSWAILTALLDSLLMWQAGENASLIDIGKGHLIADSLTSIVSMVLLVKREKLLIFERFSQTEFWCSLRRLLHIGLPAISISLLTPIAFAIVTSWVAFYGREAVAAFGVLSRIETVALFLPMALSTSLPIFIGQNYAANLINRCCSAIRKSLLISLAVQLVVYIALVTGANQIAQQFSDSPQVTHLIVYMLWFLPLGYLGQGVVILVVSSLNAMHRPKTALVLSVIRMFGLLVPFAYLGAYLGSLDGLFISMMISNLLIGIIAYLWLNRICSREYELNISPKVESPDLDTVNS</sequence>
<evidence type="ECO:0000256" key="7">
    <source>
        <dbReference type="SAM" id="Phobius"/>
    </source>
</evidence>
<dbReference type="InterPro" id="IPR002528">
    <property type="entry name" value="MATE_fam"/>
</dbReference>
<evidence type="ECO:0000256" key="2">
    <source>
        <dbReference type="ARBA" id="ARBA00022448"/>
    </source>
</evidence>
<feature type="transmembrane region" description="Helical" evidence="7">
    <location>
        <begin position="33"/>
        <end position="52"/>
    </location>
</feature>
<dbReference type="OrthoDB" id="9806302at2"/>
<feature type="transmembrane region" description="Helical" evidence="7">
    <location>
        <begin position="344"/>
        <end position="365"/>
    </location>
</feature>
<keyword evidence="5 7" id="KW-1133">Transmembrane helix</keyword>
<keyword evidence="6 7" id="KW-0472">Membrane</keyword>
<evidence type="ECO:0000313" key="8">
    <source>
        <dbReference type="EMBL" id="TQV87934.1"/>
    </source>
</evidence>
<feature type="transmembrane region" description="Helical" evidence="7">
    <location>
        <begin position="309"/>
        <end position="332"/>
    </location>
</feature>
<dbReference type="GO" id="GO:0005886">
    <property type="term" value="C:plasma membrane"/>
    <property type="evidence" value="ECO:0007669"/>
    <property type="project" value="UniProtKB-SubCell"/>
</dbReference>
<dbReference type="RefSeq" id="WP_142893595.1">
    <property type="nucleotide sequence ID" value="NZ_ML660163.1"/>
</dbReference>
<comment type="caution">
    <text evidence="8">The sequence shown here is derived from an EMBL/GenBank/DDBJ whole genome shotgun (WGS) entry which is preliminary data.</text>
</comment>
<keyword evidence="4 7" id="KW-0812">Transmembrane</keyword>
<feature type="transmembrane region" description="Helical" evidence="7">
    <location>
        <begin position="262"/>
        <end position="289"/>
    </location>
</feature>
<feature type="transmembrane region" description="Helical" evidence="7">
    <location>
        <begin position="411"/>
        <end position="433"/>
    </location>
</feature>
<feature type="transmembrane region" description="Helical" evidence="7">
    <location>
        <begin position="377"/>
        <end position="399"/>
    </location>
</feature>
<dbReference type="InterPro" id="IPR052031">
    <property type="entry name" value="Membrane_Transporter-Flippase"/>
</dbReference>
<reference evidence="8 9" key="1">
    <citation type="submission" date="2019-07" db="EMBL/GenBank/DDBJ databases">
        <title>Draft genome for Aliikangiella sp. M105.</title>
        <authorList>
            <person name="Wang G."/>
        </authorList>
    </citation>
    <scope>NUCLEOTIDE SEQUENCE [LARGE SCALE GENOMIC DNA]</scope>
    <source>
        <strain evidence="8 9">M105</strain>
    </source>
</reference>
<dbReference type="Pfam" id="PF01554">
    <property type="entry name" value="MatE"/>
    <property type="match status" value="2"/>
</dbReference>
<keyword evidence="2" id="KW-0813">Transport</keyword>
<dbReference type="NCBIfam" id="TIGR00797">
    <property type="entry name" value="matE"/>
    <property type="match status" value="1"/>
</dbReference>